<evidence type="ECO:0000313" key="3">
    <source>
        <dbReference type="Proteomes" id="UP001600165"/>
    </source>
</evidence>
<keyword evidence="3" id="KW-1185">Reference proteome</keyword>
<dbReference type="SMART" id="SM00422">
    <property type="entry name" value="HTH_MERR"/>
    <property type="match status" value="1"/>
</dbReference>
<evidence type="ECO:0000313" key="2">
    <source>
        <dbReference type="EMBL" id="MFE4105665.1"/>
    </source>
</evidence>
<dbReference type="Gene3D" id="1.10.1660.10">
    <property type="match status" value="1"/>
</dbReference>
<dbReference type="Pfam" id="PF13411">
    <property type="entry name" value="MerR_1"/>
    <property type="match status" value="1"/>
</dbReference>
<dbReference type="SUPFAM" id="SSF46955">
    <property type="entry name" value="Putative DNA-binding domain"/>
    <property type="match status" value="1"/>
</dbReference>
<dbReference type="EMBL" id="JBHZOL010000031">
    <property type="protein sequence ID" value="MFE4105665.1"/>
    <property type="molecule type" value="Genomic_DNA"/>
</dbReference>
<reference evidence="2 3" key="1">
    <citation type="submission" date="2024-10" db="EMBL/GenBank/DDBJ databases">
        <authorList>
            <person name="Ratan Roy A."/>
            <person name="Morales Sandoval P.H."/>
            <person name="De Los Santos Villalobos S."/>
            <person name="Chakraborty S."/>
            <person name="Mukherjee J."/>
        </authorList>
    </citation>
    <scope>NUCLEOTIDE SEQUENCE [LARGE SCALE GENOMIC DNA]</scope>
    <source>
        <strain evidence="2 3">S1</strain>
    </source>
</reference>
<evidence type="ECO:0000259" key="1">
    <source>
        <dbReference type="SMART" id="SM00422"/>
    </source>
</evidence>
<name>A0ABW6IBX7_9CYAN</name>
<dbReference type="InterPro" id="IPR009061">
    <property type="entry name" value="DNA-bd_dom_put_sf"/>
</dbReference>
<sequence length="205" mass="22822">MSTLQQISQRDPQWSLEAFVDIANALLPQFLPASESRRSVEAINPRLVRHYTTQSLIDKPLKEGREARYTYRHLLQLLVVRRLLAEGLSASAVQTLMETKPNPELEALLQGGIQLTVETANPALAFLQQVKQRSQPAAAPSAFAPAVARSPQRLGDSAAPTQWIRLEIVSGLEIQVRQDFAYPVSLQERENLLQLIAQRLADLAP</sequence>
<feature type="domain" description="HTH merR-type" evidence="1">
    <location>
        <begin position="30"/>
        <end position="100"/>
    </location>
</feature>
<organism evidence="2 3">
    <name type="scientific">Almyronema epifaneia S1</name>
    <dbReference type="NCBI Taxonomy" id="2991925"/>
    <lineage>
        <taxon>Bacteria</taxon>
        <taxon>Bacillati</taxon>
        <taxon>Cyanobacteriota</taxon>
        <taxon>Cyanophyceae</taxon>
        <taxon>Nodosilineales</taxon>
        <taxon>Nodosilineaceae</taxon>
        <taxon>Almyronema</taxon>
        <taxon>Almyronema epifaneia</taxon>
    </lineage>
</organism>
<dbReference type="InterPro" id="IPR000551">
    <property type="entry name" value="MerR-type_HTH_dom"/>
</dbReference>
<comment type="caution">
    <text evidence="2">The sequence shown here is derived from an EMBL/GenBank/DDBJ whole genome shotgun (WGS) entry which is preliminary data.</text>
</comment>
<proteinExistence type="predicted"/>
<accession>A0ABW6IBX7</accession>
<dbReference type="Proteomes" id="UP001600165">
    <property type="component" value="Unassembled WGS sequence"/>
</dbReference>
<dbReference type="RefSeq" id="WP_377962639.1">
    <property type="nucleotide sequence ID" value="NZ_JBHZOL010000031.1"/>
</dbReference>
<protein>
    <submittedName>
        <fullName evidence="2">MerR family transcriptional regulator</fullName>
    </submittedName>
</protein>
<gene>
    <name evidence="2" type="ORF">ACFVKH_05205</name>
</gene>